<reference evidence="3 4" key="1">
    <citation type="submission" date="2019-06" db="EMBL/GenBank/DDBJ databases">
        <authorList>
            <person name="Jiang L."/>
        </authorList>
    </citation>
    <scope>NUCLEOTIDE SEQUENCE [LARGE SCALE GENOMIC DNA]</scope>
    <source>
        <strain evidence="3 4">YIM 48858</strain>
    </source>
</reference>
<keyword evidence="4" id="KW-1185">Reference proteome</keyword>
<dbReference type="GO" id="GO:0043165">
    <property type="term" value="P:Gram-negative-bacterium-type cell outer membrane assembly"/>
    <property type="evidence" value="ECO:0007669"/>
    <property type="project" value="UniProtKB-UniRule"/>
</dbReference>
<dbReference type="Proteomes" id="UP000305709">
    <property type="component" value="Unassembled WGS sequence"/>
</dbReference>
<comment type="subcellular location">
    <subcellularLocation>
        <location evidence="1">Cell outer membrane</location>
    </subcellularLocation>
</comment>
<keyword evidence="1" id="KW-0998">Cell outer membrane</keyword>
<dbReference type="GO" id="GO:0009279">
    <property type="term" value="C:cell outer membrane"/>
    <property type="evidence" value="ECO:0007669"/>
    <property type="project" value="UniProtKB-SubCell"/>
</dbReference>
<comment type="similarity">
    <text evidence="1">Belongs to the LptD family.</text>
</comment>
<dbReference type="InterPro" id="IPR050218">
    <property type="entry name" value="LptD"/>
</dbReference>
<evidence type="ECO:0000256" key="1">
    <source>
        <dbReference type="HAMAP-Rule" id="MF_01411"/>
    </source>
</evidence>
<dbReference type="OrthoDB" id="9760225at2"/>
<comment type="function">
    <text evidence="1">Involved in the assembly of lipopolysaccharide (LPS) at the surface of the outer membrane.</text>
</comment>
<evidence type="ECO:0000259" key="2">
    <source>
        <dbReference type="Pfam" id="PF04453"/>
    </source>
</evidence>
<dbReference type="RefSeq" id="WP_139080693.1">
    <property type="nucleotide sequence ID" value="NZ_VDFV01000004.1"/>
</dbReference>
<dbReference type="InterPro" id="IPR007543">
    <property type="entry name" value="LptD_C"/>
</dbReference>
<feature type="signal peptide" evidence="1">
    <location>
        <begin position="1"/>
        <end position="18"/>
    </location>
</feature>
<comment type="subunit">
    <text evidence="1">Component of the lipopolysaccharide transport and assembly complex.</text>
</comment>
<comment type="caution">
    <text evidence="3">The sequence shown here is derived from an EMBL/GenBank/DDBJ whole genome shotgun (WGS) entry which is preliminary data.</text>
</comment>
<evidence type="ECO:0000313" key="3">
    <source>
        <dbReference type="EMBL" id="TNC73370.1"/>
    </source>
</evidence>
<dbReference type="GO" id="GO:0015920">
    <property type="term" value="P:lipopolysaccharide transport"/>
    <property type="evidence" value="ECO:0007669"/>
    <property type="project" value="InterPro"/>
</dbReference>
<dbReference type="AlphaFoldDB" id="A0A5C4NHG4"/>
<organism evidence="3 4">
    <name type="scientific">Rubellimicrobium roseum</name>
    <dbReference type="NCBI Taxonomy" id="687525"/>
    <lineage>
        <taxon>Bacteria</taxon>
        <taxon>Pseudomonadati</taxon>
        <taxon>Pseudomonadota</taxon>
        <taxon>Alphaproteobacteria</taxon>
        <taxon>Rhodobacterales</taxon>
        <taxon>Roseobacteraceae</taxon>
        <taxon>Rubellimicrobium</taxon>
    </lineage>
</organism>
<dbReference type="PANTHER" id="PTHR30189:SF1">
    <property type="entry name" value="LPS-ASSEMBLY PROTEIN LPTD"/>
    <property type="match status" value="1"/>
</dbReference>
<dbReference type="GO" id="GO:1990351">
    <property type="term" value="C:transporter complex"/>
    <property type="evidence" value="ECO:0007669"/>
    <property type="project" value="TreeGrafter"/>
</dbReference>
<feature type="domain" description="LptD C-terminal" evidence="2">
    <location>
        <begin position="264"/>
        <end position="599"/>
    </location>
</feature>
<dbReference type="Pfam" id="PF04453">
    <property type="entry name" value="LptD"/>
    <property type="match status" value="1"/>
</dbReference>
<proteinExistence type="inferred from homology"/>
<protein>
    <recommendedName>
        <fullName evidence="1">LPS-assembly protein LptD</fullName>
    </recommendedName>
</protein>
<dbReference type="EMBL" id="VDFV01000004">
    <property type="protein sequence ID" value="TNC73370.1"/>
    <property type="molecule type" value="Genomic_DNA"/>
</dbReference>
<evidence type="ECO:0000313" key="4">
    <source>
        <dbReference type="Proteomes" id="UP000305709"/>
    </source>
</evidence>
<gene>
    <name evidence="1" type="primary">lptD</name>
    <name evidence="3" type="ORF">FHG71_05885</name>
</gene>
<dbReference type="InterPro" id="IPR020889">
    <property type="entry name" value="LipoPS_assembly_LptD"/>
</dbReference>
<dbReference type="PANTHER" id="PTHR30189">
    <property type="entry name" value="LPS-ASSEMBLY PROTEIN"/>
    <property type="match status" value="1"/>
</dbReference>
<accession>A0A5C4NHG4</accession>
<keyword evidence="1" id="KW-0732">Signal</keyword>
<keyword evidence="1" id="KW-0472">Membrane</keyword>
<comment type="caution">
    <text evidence="1">Lacks conserved residue(s) required for the propagation of feature annotation.</text>
</comment>
<feature type="chain" id="PRO_5023304960" description="LPS-assembly protein LptD" evidence="1">
    <location>
        <begin position="19"/>
        <end position="694"/>
    </location>
</feature>
<sequence precursor="true">MRRLLALLLALLPLPARAQDSAVLVADSLFVTAEERLVATGNVQAFHDGTVLSASRITYDRAADRLAIEGPILIRDADGTVLTAERADFDPRLEDGLLRGARLVLERQLQLSANRVDRVGGLTALTGTAVTSCQVCAGRRPLWEIRAEQVIHDEAAQQLFFEDARFLVRGVPILWVPRLRLPDPGNARATGLLIPRIRSTSELGFGVRLPYFVELGPSRDVTLAPYLSSQTRTLEARYRQAFLNGAIEVTGAVSRDDIRPDGLRGYLAAEGEFEFAKRLLLEFSATAISDEAYLLDYGISDADRLESVLRLSRATEESLLVAEVTQIRTLREEETASSLPPVLGTLAWEERRAALGGTVTLGAGADGFLRTADGAGASARDVARAGAFAGWRADRVLATGLLVEGEARGALDAFRVTDDPAFADTLLRAAPAAAVTLRWPLLRRGGRFVDLLEPVASLGWSGALGDDPPNEDARLPEFDEANLFALSRLPGEDVVEEGGRLSLGLGWTRQGPDFVSTVSLGRVLRTEAAGASEASGLSGTDSDWLVAGQLDLAGGFALDGRTLLDEDGIGKTEARVGWANEAVTLSAAYLFLPADAAEARPARAAEWTIDAEWRPSQSWTLLGETRYDVANDKPARARLGLVWRNECVEVDVSVGRRYTSTDEAGPSTDFGLSINLNGFSAGRQARVTPGRCRG</sequence>
<name>A0A5C4NHG4_9RHOB</name>
<dbReference type="HAMAP" id="MF_01411">
    <property type="entry name" value="LPS_assembly_LptD"/>
    <property type="match status" value="1"/>
</dbReference>